<gene>
    <name evidence="1" type="ORF">H7B67_01245</name>
</gene>
<name>A0A841SS63_9BACL</name>
<keyword evidence="1" id="KW-0489">Methyltransferase</keyword>
<proteinExistence type="predicted"/>
<dbReference type="GO" id="GO:0008168">
    <property type="term" value="F:methyltransferase activity"/>
    <property type="evidence" value="ECO:0007669"/>
    <property type="project" value="UniProtKB-KW"/>
</dbReference>
<evidence type="ECO:0000313" key="2">
    <source>
        <dbReference type="Proteomes" id="UP000535838"/>
    </source>
</evidence>
<evidence type="ECO:0000313" key="1">
    <source>
        <dbReference type="EMBL" id="MBB6632750.1"/>
    </source>
</evidence>
<dbReference type="AlphaFoldDB" id="A0A841SS63"/>
<dbReference type="RefSeq" id="WP_185117983.1">
    <property type="nucleotide sequence ID" value="NZ_JACJVQ010000002.1"/>
</dbReference>
<comment type="caution">
    <text evidence="1">The sequence shown here is derived from an EMBL/GenBank/DDBJ whole genome shotgun (WGS) entry which is preliminary data.</text>
</comment>
<dbReference type="GO" id="GO:0032259">
    <property type="term" value="P:methylation"/>
    <property type="evidence" value="ECO:0007669"/>
    <property type="project" value="UniProtKB-KW"/>
</dbReference>
<dbReference type="Proteomes" id="UP000535838">
    <property type="component" value="Unassembled WGS sequence"/>
</dbReference>
<protein>
    <submittedName>
        <fullName evidence="1">Ketopantoate hydroxymethyltransferase</fullName>
    </submittedName>
</protein>
<reference evidence="1 2" key="1">
    <citation type="submission" date="2020-08" db="EMBL/GenBank/DDBJ databases">
        <title>Cohnella phylogeny.</title>
        <authorList>
            <person name="Dunlap C."/>
        </authorList>
    </citation>
    <scope>NUCLEOTIDE SEQUENCE [LARGE SCALE GENOMIC DNA]</scope>
    <source>
        <strain evidence="1 2">DSM 25241</strain>
    </source>
</reference>
<sequence>MINQTFLNDIATYVNGRVAKVVINGSYEITDFVVKQVTESTMALNYIVPVSDVQLITQIELKDSGGKMLTSSPVNIPVSSDILMLQSIIVKEATT</sequence>
<keyword evidence="2" id="KW-1185">Reference proteome</keyword>
<accession>A0A841SS63</accession>
<organism evidence="1 2">
    <name type="scientific">Cohnella thailandensis</name>
    <dbReference type="NCBI Taxonomy" id="557557"/>
    <lineage>
        <taxon>Bacteria</taxon>
        <taxon>Bacillati</taxon>
        <taxon>Bacillota</taxon>
        <taxon>Bacilli</taxon>
        <taxon>Bacillales</taxon>
        <taxon>Paenibacillaceae</taxon>
        <taxon>Cohnella</taxon>
    </lineage>
</organism>
<keyword evidence="1" id="KW-0808">Transferase</keyword>
<dbReference type="EMBL" id="JACJVQ010000002">
    <property type="protein sequence ID" value="MBB6632750.1"/>
    <property type="molecule type" value="Genomic_DNA"/>
</dbReference>